<keyword evidence="6" id="KW-1185">Reference proteome</keyword>
<gene>
    <name evidence="5" type="ORF">CTEN210_11993</name>
</gene>
<dbReference type="Gene3D" id="3.30.70.580">
    <property type="entry name" value="Pseudouridine synthase I, catalytic domain, N-terminal subdomain"/>
    <property type="match status" value="1"/>
</dbReference>
<dbReference type="GO" id="GO:0009982">
    <property type="term" value="F:pseudouridine synthase activity"/>
    <property type="evidence" value="ECO:0007669"/>
    <property type="project" value="InterPro"/>
</dbReference>
<dbReference type="Pfam" id="PF00849">
    <property type="entry name" value="PseudoU_synth_2"/>
    <property type="match status" value="1"/>
</dbReference>
<evidence type="ECO:0000259" key="4">
    <source>
        <dbReference type="Pfam" id="PF00849"/>
    </source>
</evidence>
<dbReference type="AlphaFoldDB" id="A0AAD3H9F0"/>
<dbReference type="Proteomes" id="UP001054902">
    <property type="component" value="Unassembled WGS sequence"/>
</dbReference>
<feature type="domain" description="Pseudouridine synthase RsuA/RluA-like" evidence="4">
    <location>
        <begin position="50"/>
        <end position="233"/>
    </location>
</feature>
<evidence type="ECO:0000313" key="5">
    <source>
        <dbReference type="EMBL" id="GFH55517.1"/>
    </source>
</evidence>
<dbReference type="PANTHER" id="PTHR47683">
    <property type="entry name" value="PSEUDOURIDINE SYNTHASE FAMILY PROTEIN-RELATED"/>
    <property type="match status" value="1"/>
</dbReference>
<dbReference type="InterPro" id="IPR042092">
    <property type="entry name" value="PsdUridine_s_RsuA/RluB/E/F_cat"/>
</dbReference>
<dbReference type="InterPro" id="IPR050343">
    <property type="entry name" value="RsuA_PseudoU_synthase"/>
</dbReference>
<sequence length="310" mass="34743">MSLNMSSRDSKRSHREFNTSSKRRNHSEFSSLKKKNDAFNGQHKGEETVVILYYKPKGVITSHSNQDSVSLNNLQPQEQDGRITVYQDVMSMKGFINAENLNKSFSQVTGIHSKFHAIGRLDVDTTGLLLLTNDGGLVHHVTNPNSATALDQGKIVKVYDALIMGYHTLDPELETSTKLLQLSKGVDIGKKYGGMTLPPNELQVLNHPSSKTTLVRIAISEGKNRQVRRMFHAIGSGVIQLHRRQVGNIDLDMLAMGSEDQVAEGSWRLLTKKEIMNGLNWKVRPLVDAKKQTSKSNSNNRKSGNKRRRR</sequence>
<comment type="similarity">
    <text evidence="1">Belongs to the pseudouridine synthase RsuA family.</text>
</comment>
<organism evidence="5 6">
    <name type="scientific">Chaetoceros tenuissimus</name>
    <dbReference type="NCBI Taxonomy" id="426638"/>
    <lineage>
        <taxon>Eukaryota</taxon>
        <taxon>Sar</taxon>
        <taxon>Stramenopiles</taxon>
        <taxon>Ochrophyta</taxon>
        <taxon>Bacillariophyta</taxon>
        <taxon>Coscinodiscophyceae</taxon>
        <taxon>Chaetocerotophycidae</taxon>
        <taxon>Chaetocerotales</taxon>
        <taxon>Chaetocerotaceae</taxon>
        <taxon>Chaetoceros</taxon>
    </lineage>
</organism>
<dbReference type="InterPro" id="IPR018496">
    <property type="entry name" value="PsdUridine_synth_RsuA/RluB_CS"/>
</dbReference>
<name>A0AAD3H9F0_9STRA</name>
<dbReference type="PROSITE" id="PS01149">
    <property type="entry name" value="PSI_RSU"/>
    <property type="match status" value="1"/>
</dbReference>
<proteinExistence type="inferred from homology"/>
<evidence type="ECO:0000256" key="3">
    <source>
        <dbReference type="SAM" id="MobiDB-lite"/>
    </source>
</evidence>
<evidence type="ECO:0000256" key="2">
    <source>
        <dbReference type="ARBA" id="ARBA00023235"/>
    </source>
</evidence>
<comment type="caution">
    <text evidence="5">The sequence shown here is derived from an EMBL/GenBank/DDBJ whole genome shotgun (WGS) entry which is preliminary data.</text>
</comment>
<feature type="region of interest" description="Disordered" evidence="3">
    <location>
        <begin position="1"/>
        <end position="40"/>
    </location>
</feature>
<dbReference type="InterPro" id="IPR020094">
    <property type="entry name" value="TruA/RsuA/RluB/E/F_N"/>
</dbReference>
<reference evidence="5 6" key="1">
    <citation type="journal article" date="2021" name="Sci. Rep.">
        <title>The genome of the diatom Chaetoceros tenuissimus carries an ancient integrated fragment of an extant virus.</title>
        <authorList>
            <person name="Hongo Y."/>
            <person name="Kimura K."/>
            <person name="Takaki Y."/>
            <person name="Yoshida Y."/>
            <person name="Baba S."/>
            <person name="Kobayashi G."/>
            <person name="Nagasaki K."/>
            <person name="Hano T."/>
            <person name="Tomaru Y."/>
        </authorList>
    </citation>
    <scope>NUCLEOTIDE SEQUENCE [LARGE SCALE GENOMIC DNA]</scope>
    <source>
        <strain evidence="5 6">NIES-3715</strain>
    </source>
</reference>
<dbReference type="SUPFAM" id="SSF55120">
    <property type="entry name" value="Pseudouridine synthase"/>
    <property type="match status" value="1"/>
</dbReference>
<dbReference type="InterPro" id="IPR020103">
    <property type="entry name" value="PsdUridine_synth_cat_dom_sf"/>
</dbReference>
<evidence type="ECO:0000313" key="6">
    <source>
        <dbReference type="Proteomes" id="UP001054902"/>
    </source>
</evidence>
<feature type="region of interest" description="Disordered" evidence="3">
    <location>
        <begin position="286"/>
        <end position="310"/>
    </location>
</feature>
<dbReference type="Gene3D" id="3.30.70.1560">
    <property type="entry name" value="Alpha-L RNA-binding motif"/>
    <property type="match status" value="1"/>
</dbReference>
<protein>
    <submittedName>
        <fullName evidence="5">23S rRNA pseudouridine2457 synthase</fullName>
    </submittedName>
</protein>
<accession>A0AAD3H9F0</accession>
<dbReference type="InterPro" id="IPR006145">
    <property type="entry name" value="PsdUridine_synth_RsuA/RluA"/>
</dbReference>
<dbReference type="GO" id="GO:0003723">
    <property type="term" value="F:RNA binding"/>
    <property type="evidence" value="ECO:0007669"/>
    <property type="project" value="InterPro"/>
</dbReference>
<dbReference type="GO" id="GO:0001522">
    <property type="term" value="P:pseudouridine synthesis"/>
    <property type="evidence" value="ECO:0007669"/>
    <property type="project" value="InterPro"/>
</dbReference>
<dbReference type="EMBL" id="BLLK01000049">
    <property type="protein sequence ID" value="GFH55517.1"/>
    <property type="molecule type" value="Genomic_DNA"/>
</dbReference>
<dbReference type="PANTHER" id="PTHR47683:SF2">
    <property type="entry name" value="RNA-BINDING S4 DOMAIN-CONTAINING PROTEIN"/>
    <property type="match status" value="1"/>
</dbReference>
<evidence type="ECO:0000256" key="1">
    <source>
        <dbReference type="ARBA" id="ARBA00008348"/>
    </source>
</evidence>
<keyword evidence="2" id="KW-0413">Isomerase</keyword>
<dbReference type="GO" id="GO:0006364">
    <property type="term" value="P:rRNA processing"/>
    <property type="evidence" value="ECO:0007669"/>
    <property type="project" value="UniProtKB-ARBA"/>
</dbReference>